<accession>A0A142K9B1</accession>
<protein>
    <submittedName>
        <fullName evidence="1">Uncharacterized protein</fullName>
    </submittedName>
</protein>
<proteinExistence type="predicted"/>
<organism evidence="1 2">
    <name type="scientific">Gordonia phage Yvonnetastic</name>
    <dbReference type="NCBI Taxonomy" id="1821566"/>
    <lineage>
        <taxon>Viruses</taxon>
        <taxon>Duplodnaviria</taxon>
        <taxon>Heunggongvirae</taxon>
        <taxon>Uroviricota</taxon>
        <taxon>Caudoviricetes</taxon>
        <taxon>Yvonnevirus</taxon>
        <taxon>Yvonnevirus yvonnetastic</taxon>
        <taxon>Gordonia virus Yvonnetastic</taxon>
    </lineage>
</organism>
<name>A0A142K9B1_9CAUD</name>
<reference evidence="2" key="1">
    <citation type="submission" date="2016-03" db="EMBL/GenBank/DDBJ databases">
        <authorList>
            <person name="Ploux O."/>
        </authorList>
    </citation>
    <scope>NUCLEOTIDE SEQUENCE [LARGE SCALE GENOMIC DNA]</scope>
</reference>
<dbReference type="GeneID" id="29125112"/>
<keyword evidence="2" id="KW-1185">Reference proteome</keyword>
<sequence>MSYVDINELDIDHVIENSYKNFHSKGLDYICLHRSPTSTVKLYFFADAHVETPDVVNPHWHRYDFWTTAVTGAVENIWYKRTMPERKVSPNGRAVRLYNAFDYRTPLLGGDGFSYVGDVGLWEDYRLRIKQGTSQQSYYMKYDEIHTINIVEPETCILLEQLEDVVPVDQPTETFALTSRPTPSIADDGLYDKFTADEIVKKLKWLNEKVGP</sequence>
<gene>
    <name evidence="1" type="primary">150</name>
    <name evidence="1" type="ORF">SEA_YVONNETASTIC_150</name>
</gene>
<dbReference type="Proteomes" id="UP000201371">
    <property type="component" value="Segment"/>
</dbReference>
<dbReference type="OrthoDB" id="22276at10239"/>
<evidence type="ECO:0000313" key="1">
    <source>
        <dbReference type="EMBL" id="AMS02694.1"/>
    </source>
</evidence>
<dbReference type="EMBL" id="KU963248">
    <property type="protein sequence ID" value="AMS02694.1"/>
    <property type="molecule type" value="Genomic_DNA"/>
</dbReference>
<evidence type="ECO:0000313" key="2">
    <source>
        <dbReference type="Proteomes" id="UP000201371"/>
    </source>
</evidence>
<dbReference type="KEGG" id="vg:29125112"/>
<dbReference type="RefSeq" id="YP_009301204.1">
    <property type="nucleotide sequence ID" value="NC_031230.1"/>
</dbReference>